<gene>
    <name evidence="1" type="ORF">HDF23_000331</name>
</gene>
<reference evidence="1 2" key="1">
    <citation type="submission" date="2020-08" db="EMBL/GenBank/DDBJ databases">
        <title>Genomic Encyclopedia of Type Strains, Phase IV (KMG-V): Genome sequencing to study the core and pangenomes of soil and plant-associated prokaryotes.</title>
        <authorList>
            <person name="Whitman W."/>
        </authorList>
    </citation>
    <scope>NUCLEOTIDE SEQUENCE [LARGE SCALE GENOMIC DNA]</scope>
    <source>
        <strain evidence="1 2">ANJLi2</strain>
    </source>
</reference>
<dbReference type="Proteomes" id="UP000541583">
    <property type="component" value="Unassembled WGS sequence"/>
</dbReference>
<comment type="caution">
    <text evidence="1">The sequence shown here is derived from an EMBL/GenBank/DDBJ whole genome shotgun (WGS) entry which is preliminary data.</text>
</comment>
<accession>A0ABR6PD09</accession>
<proteinExistence type="predicted"/>
<dbReference type="EMBL" id="JACHCB010000001">
    <property type="protein sequence ID" value="MBB6107601.1"/>
    <property type="molecule type" value="Genomic_DNA"/>
</dbReference>
<sequence>MLSFTTSGYFISSNSVYINYNVYLIIDFLFIKEGDRMPNGIL</sequence>
<evidence type="ECO:0000313" key="1">
    <source>
        <dbReference type="EMBL" id="MBB6107601.1"/>
    </source>
</evidence>
<name>A0ABR6PD09_9SPHI</name>
<organism evidence="1 2">
    <name type="scientific">Mucilaginibacter lappiensis</name>
    <dbReference type="NCBI Taxonomy" id="354630"/>
    <lineage>
        <taxon>Bacteria</taxon>
        <taxon>Pseudomonadati</taxon>
        <taxon>Bacteroidota</taxon>
        <taxon>Sphingobacteriia</taxon>
        <taxon>Sphingobacteriales</taxon>
        <taxon>Sphingobacteriaceae</taxon>
        <taxon>Mucilaginibacter</taxon>
    </lineage>
</organism>
<keyword evidence="2" id="KW-1185">Reference proteome</keyword>
<protein>
    <submittedName>
        <fullName evidence="1">Uncharacterized protein</fullName>
    </submittedName>
</protein>
<evidence type="ECO:0000313" key="2">
    <source>
        <dbReference type="Proteomes" id="UP000541583"/>
    </source>
</evidence>